<evidence type="ECO:0000313" key="1">
    <source>
        <dbReference type="EMBL" id="PQK08331.1"/>
    </source>
</evidence>
<dbReference type="EMBL" id="JRHA01000001">
    <property type="protein sequence ID" value="PQK08331.1"/>
    <property type="molecule type" value="Genomic_DNA"/>
</dbReference>
<name>A0A2S7XWP8_BEABA</name>
<organism evidence="1 2">
    <name type="scientific">Beauveria bassiana</name>
    <name type="common">White muscardine disease fungus</name>
    <name type="synonym">Tritirachium shiotae</name>
    <dbReference type="NCBI Taxonomy" id="176275"/>
    <lineage>
        <taxon>Eukaryota</taxon>
        <taxon>Fungi</taxon>
        <taxon>Dikarya</taxon>
        <taxon>Ascomycota</taxon>
        <taxon>Pezizomycotina</taxon>
        <taxon>Sordariomycetes</taxon>
        <taxon>Hypocreomycetidae</taxon>
        <taxon>Hypocreales</taxon>
        <taxon>Cordycipitaceae</taxon>
        <taxon>Beauveria</taxon>
    </lineage>
</organism>
<sequence>MPCHYKSHSQCLPMQRLGEGRGPRMTVVCGASVQIPIASQYALKAAVADARRWAAREASVPPCSFNASSLAARTLTRRCGLDRLIWYLTIYASGKLRAAGRRLSSLPGVSKHVAALARGIAHKACLLERHSKQHRLQLSRNRKASKCPQHTHCSGYKTRRSVWELCMCKMVILLSAANALGAWRSRSW</sequence>
<gene>
    <name evidence="1" type="ORF">BB8028_0001g04080</name>
</gene>
<reference evidence="1 2" key="1">
    <citation type="submission" date="2016-07" db="EMBL/GenBank/DDBJ databases">
        <title>Comparative genomics of the entomopathogenic fungus Beauveria bassiana.</title>
        <authorList>
            <person name="Valero Jimenez C.A."/>
            <person name="Zwaan B.J."/>
            <person name="Van Kan J.A."/>
            <person name="Takken W."/>
            <person name="Debets A.J."/>
            <person name="Schoustra S.E."/>
            <person name="Koenraadt C.J."/>
        </authorList>
    </citation>
    <scope>NUCLEOTIDE SEQUENCE [LARGE SCALE GENOMIC DNA]</scope>
    <source>
        <strain evidence="1 2">ARSEF 8028</strain>
    </source>
</reference>
<protein>
    <submittedName>
        <fullName evidence="1">Uncharacterized protein</fullName>
    </submittedName>
</protein>
<proteinExistence type="predicted"/>
<accession>A0A2S7XWP8</accession>
<evidence type="ECO:0000313" key="2">
    <source>
        <dbReference type="Proteomes" id="UP000237441"/>
    </source>
</evidence>
<dbReference type="AlphaFoldDB" id="A0A2S7XWP8"/>
<dbReference type="Proteomes" id="UP000237441">
    <property type="component" value="Unassembled WGS sequence"/>
</dbReference>
<comment type="caution">
    <text evidence="1">The sequence shown here is derived from an EMBL/GenBank/DDBJ whole genome shotgun (WGS) entry which is preliminary data.</text>
</comment>